<dbReference type="Pfam" id="PF10502">
    <property type="entry name" value="Peptidase_S26"/>
    <property type="match status" value="1"/>
</dbReference>
<dbReference type="Proteomes" id="UP001279642">
    <property type="component" value="Unassembled WGS sequence"/>
</dbReference>
<evidence type="ECO:0000256" key="5">
    <source>
        <dbReference type="ARBA" id="ARBA00022670"/>
    </source>
</evidence>
<dbReference type="Gene3D" id="2.10.109.10">
    <property type="entry name" value="Umud Fragment, subunit A"/>
    <property type="match status" value="1"/>
</dbReference>
<dbReference type="InterPro" id="IPR019533">
    <property type="entry name" value="Peptidase_S26"/>
</dbReference>
<keyword evidence="5 7" id="KW-0645">Protease</keyword>
<dbReference type="PROSITE" id="PS00761">
    <property type="entry name" value="SPASE_I_3"/>
    <property type="match status" value="1"/>
</dbReference>
<evidence type="ECO:0000313" key="10">
    <source>
        <dbReference type="EMBL" id="MDY0884127.1"/>
    </source>
</evidence>
<evidence type="ECO:0000313" key="11">
    <source>
        <dbReference type="Proteomes" id="UP001279642"/>
    </source>
</evidence>
<dbReference type="SUPFAM" id="SSF51306">
    <property type="entry name" value="LexA/Signal peptidase"/>
    <property type="match status" value="1"/>
</dbReference>
<dbReference type="PANTHER" id="PTHR43390">
    <property type="entry name" value="SIGNAL PEPTIDASE I"/>
    <property type="match status" value="1"/>
</dbReference>
<dbReference type="InterPro" id="IPR019756">
    <property type="entry name" value="Pept_S26A_signal_pept_1_Ser-AS"/>
</dbReference>
<reference evidence="10 11" key="1">
    <citation type="journal article" date="2016" name="Antonie Van Leeuwenhoek">
        <title>Dongia soli sp. nov., isolated from soil from Dokdo, Korea.</title>
        <authorList>
            <person name="Kim D.U."/>
            <person name="Lee H."/>
            <person name="Kim H."/>
            <person name="Kim S.G."/>
            <person name="Ka J.O."/>
        </authorList>
    </citation>
    <scope>NUCLEOTIDE SEQUENCE [LARGE SCALE GENOMIC DNA]</scope>
    <source>
        <strain evidence="10 11">D78</strain>
    </source>
</reference>
<feature type="domain" description="Peptidase S26" evidence="9">
    <location>
        <begin position="13"/>
        <end position="241"/>
    </location>
</feature>
<dbReference type="InterPro" id="IPR019757">
    <property type="entry name" value="Pept_S26A_signal_pept_1_Lys-AS"/>
</dbReference>
<dbReference type="RefSeq" id="WP_320509201.1">
    <property type="nucleotide sequence ID" value="NZ_JAXCLW010000004.1"/>
</dbReference>
<evidence type="ECO:0000256" key="8">
    <source>
        <dbReference type="RuleBase" id="RU362042"/>
    </source>
</evidence>
<dbReference type="CDD" id="cd06530">
    <property type="entry name" value="S26_SPase_I"/>
    <property type="match status" value="1"/>
</dbReference>
<evidence type="ECO:0000256" key="1">
    <source>
        <dbReference type="ARBA" id="ARBA00000677"/>
    </source>
</evidence>
<dbReference type="NCBIfam" id="TIGR02227">
    <property type="entry name" value="sigpep_I_bact"/>
    <property type="match status" value="1"/>
</dbReference>
<protein>
    <recommendedName>
        <fullName evidence="4 7">Signal peptidase I</fullName>
        <ecNumber evidence="3 7">3.4.21.89</ecNumber>
    </recommendedName>
</protein>
<evidence type="ECO:0000256" key="4">
    <source>
        <dbReference type="ARBA" id="ARBA00019232"/>
    </source>
</evidence>
<keyword evidence="7" id="KW-1133">Transmembrane helix</keyword>
<evidence type="ECO:0000256" key="7">
    <source>
        <dbReference type="RuleBase" id="RU003993"/>
    </source>
</evidence>
<organism evidence="10 11">
    <name type="scientific">Dongia soli</name>
    <dbReference type="NCBI Taxonomy" id="600628"/>
    <lineage>
        <taxon>Bacteria</taxon>
        <taxon>Pseudomonadati</taxon>
        <taxon>Pseudomonadota</taxon>
        <taxon>Alphaproteobacteria</taxon>
        <taxon>Rhodospirillales</taxon>
        <taxon>Dongiaceae</taxon>
        <taxon>Dongia</taxon>
    </lineage>
</organism>
<dbReference type="PROSITE" id="PS00501">
    <property type="entry name" value="SPASE_I_1"/>
    <property type="match status" value="1"/>
</dbReference>
<dbReference type="EC" id="3.4.21.89" evidence="3 7"/>
<keyword evidence="7" id="KW-0812">Transmembrane</keyword>
<comment type="subcellular location">
    <subcellularLocation>
        <location evidence="8">Membrane</location>
        <topology evidence="8">Single-pass type II membrane protein</topology>
    </subcellularLocation>
</comment>
<sequence length="260" mass="29357">MPRKTSGTFQEIWDFVKTVIWAGVIAILIRTFLYEPFNIPSGSMIPTLLIGDYLFVSKTSFGYSKYSFPLSIIPFEGRIWDGEPKRGDVIVFRPPGEVENDFIKRLIGLPGDRIQVRNGILYINGEQVKRERIEDYVDPDDPDAMPVPQYIETLPGGVSHRIIESSGDSGSLDNTPIYVVPADHYFMMGDNRDGSNDSRMLTRAASSFAPSDEITEKNADLLGTVGFVPKENLIGPAKILFFSWSKPFHVRWNRLFDLVK</sequence>
<dbReference type="GO" id="GO:0009003">
    <property type="term" value="F:signal peptidase activity"/>
    <property type="evidence" value="ECO:0007669"/>
    <property type="project" value="UniProtKB-EC"/>
</dbReference>
<gene>
    <name evidence="10" type="primary">lepB</name>
    <name evidence="10" type="ORF">SMD27_14870</name>
</gene>
<keyword evidence="7" id="KW-0472">Membrane</keyword>
<comment type="caution">
    <text evidence="10">The sequence shown here is derived from an EMBL/GenBank/DDBJ whole genome shotgun (WGS) entry which is preliminary data.</text>
</comment>
<dbReference type="InterPro" id="IPR036286">
    <property type="entry name" value="LexA/Signal_pep-like_sf"/>
</dbReference>
<evidence type="ECO:0000256" key="6">
    <source>
        <dbReference type="ARBA" id="ARBA00022801"/>
    </source>
</evidence>
<dbReference type="EMBL" id="JAXCLW010000004">
    <property type="protein sequence ID" value="MDY0884127.1"/>
    <property type="molecule type" value="Genomic_DNA"/>
</dbReference>
<dbReference type="PRINTS" id="PR00727">
    <property type="entry name" value="LEADERPTASE"/>
</dbReference>
<comment type="catalytic activity">
    <reaction evidence="1 7">
        <text>Cleavage of hydrophobic, N-terminal signal or leader sequences from secreted and periplasmic proteins.</text>
        <dbReference type="EC" id="3.4.21.89"/>
    </reaction>
</comment>
<evidence type="ECO:0000259" key="9">
    <source>
        <dbReference type="Pfam" id="PF10502"/>
    </source>
</evidence>
<dbReference type="PANTHER" id="PTHR43390:SF1">
    <property type="entry name" value="CHLOROPLAST PROCESSING PEPTIDASE"/>
    <property type="match status" value="1"/>
</dbReference>
<proteinExistence type="inferred from homology"/>
<keyword evidence="6 7" id="KW-0378">Hydrolase</keyword>
<dbReference type="InterPro" id="IPR019758">
    <property type="entry name" value="Pept_S26A_signal_pept_1_CS"/>
</dbReference>
<keyword evidence="11" id="KW-1185">Reference proteome</keyword>
<evidence type="ECO:0000256" key="3">
    <source>
        <dbReference type="ARBA" id="ARBA00013208"/>
    </source>
</evidence>
<evidence type="ECO:0000256" key="2">
    <source>
        <dbReference type="ARBA" id="ARBA00009370"/>
    </source>
</evidence>
<dbReference type="PROSITE" id="PS00760">
    <property type="entry name" value="SPASE_I_2"/>
    <property type="match status" value="1"/>
</dbReference>
<accession>A0ABU5ED92</accession>
<name>A0ABU5ED92_9PROT</name>
<dbReference type="InterPro" id="IPR000223">
    <property type="entry name" value="Pept_S26A_signal_pept_1"/>
</dbReference>
<feature type="transmembrane region" description="Helical" evidence="7">
    <location>
        <begin position="12"/>
        <end position="33"/>
    </location>
</feature>
<comment type="similarity">
    <text evidence="2 8">Belongs to the peptidase S26 family.</text>
</comment>